<organism evidence="1 2">
    <name type="scientific">Xylaria curta</name>
    <dbReference type="NCBI Taxonomy" id="42375"/>
    <lineage>
        <taxon>Eukaryota</taxon>
        <taxon>Fungi</taxon>
        <taxon>Dikarya</taxon>
        <taxon>Ascomycota</taxon>
        <taxon>Pezizomycotina</taxon>
        <taxon>Sordariomycetes</taxon>
        <taxon>Xylariomycetidae</taxon>
        <taxon>Xylariales</taxon>
        <taxon>Xylariaceae</taxon>
        <taxon>Xylaria</taxon>
    </lineage>
</organism>
<proteinExistence type="predicted"/>
<reference evidence="1" key="1">
    <citation type="submission" date="2022-10" db="EMBL/GenBank/DDBJ databases">
        <title>Genome Sequence of Xylaria curta.</title>
        <authorList>
            <person name="Buettner E."/>
        </authorList>
    </citation>
    <scope>NUCLEOTIDE SEQUENCE</scope>
    <source>
        <strain evidence="1">Babe10</strain>
    </source>
</reference>
<dbReference type="Proteomes" id="UP001143856">
    <property type="component" value="Unassembled WGS sequence"/>
</dbReference>
<gene>
    <name evidence="1" type="ORF">NUW58_g9619</name>
</gene>
<evidence type="ECO:0000313" key="1">
    <source>
        <dbReference type="EMBL" id="KAJ2970691.1"/>
    </source>
</evidence>
<sequence>MTVDKILTALSVGPSHPLPKQQKAVVALGAGQLIVAQDAPVPVLQPDMILVKIAAIYLNPVDIKALDYSHAQGIIMGYDFSGTMVALGEDEEKSRYFTVGDRVTGVVQGMSKEQPDVGASAETWPP</sequence>
<keyword evidence="2" id="KW-1185">Reference proteome</keyword>
<name>A0ACC1MWS1_9PEZI</name>
<protein>
    <submittedName>
        <fullName evidence="1">Uncharacterized protein</fullName>
    </submittedName>
</protein>
<dbReference type="EMBL" id="JAPDGR010003590">
    <property type="protein sequence ID" value="KAJ2970691.1"/>
    <property type="molecule type" value="Genomic_DNA"/>
</dbReference>
<accession>A0ACC1MWS1</accession>
<evidence type="ECO:0000313" key="2">
    <source>
        <dbReference type="Proteomes" id="UP001143856"/>
    </source>
</evidence>
<comment type="caution">
    <text evidence="1">The sequence shown here is derived from an EMBL/GenBank/DDBJ whole genome shotgun (WGS) entry which is preliminary data.</text>
</comment>